<name>A0A093HTP4_STRCA</name>
<evidence type="ECO:0000256" key="2">
    <source>
        <dbReference type="ARBA" id="ARBA00010352"/>
    </source>
</evidence>
<gene>
    <name evidence="5" type="ORF">N308_09070</name>
</gene>
<dbReference type="STRING" id="441894.ENSSCUP00000014258"/>
<reference evidence="5 6" key="1">
    <citation type="submission" date="2014-04" db="EMBL/GenBank/DDBJ databases">
        <title>Genome evolution of avian class.</title>
        <authorList>
            <person name="Zhang G."/>
            <person name="Li C."/>
        </authorList>
    </citation>
    <scope>NUCLEOTIDE SEQUENCE [LARGE SCALE GENOMIC DNA]</scope>
    <source>
        <strain evidence="5">BGI_N308</strain>
    </source>
</reference>
<dbReference type="PANTHER" id="PTHR10500">
    <property type="entry name" value="BETA-MICROSEMINOPROTEIN"/>
    <property type="match status" value="1"/>
</dbReference>
<dbReference type="GO" id="GO:0005576">
    <property type="term" value="C:extracellular region"/>
    <property type="evidence" value="ECO:0007669"/>
    <property type="project" value="UniProtKB-SubCell"/>
</dbReference>
<feature type="non-terminal residue" evidence="5">
    <location>
        <position position="77"/>
    </location>
</feature>
<accession>A0A093HTP4</accession>
<sequence>CTDFEGKLHKFGSQWKTKDCMDCSCSREGIGCCTSYMTPVTYDSEKCESIFNKLTCSYNVVEKADHSKECPVFEWVG</sequence>
<dbReference type="Pfam" id="PF05825">
    <property type="entry name" value="PSP94"/>
    <property type="match status" value="1"/>
</dbReference>
<evidence type="ECO:0000313" key="5">
    <source>
        <dbReference type="EMBL" id="KFV82845.1"/>
    </source>
</evidence>
<dbReference type="Proteomes" id="UP000053584">
    <property type="component" value="Unassembled WGS sequence"/>
</dbReference>
<comment type="similarity">
    <text evidence="2">Belongs to the beta-microseminoprotein family.</text>
</comment>
<dbReference type="AlphaFoldDB" id="A0A093HTP4"/>
<dbReference type="Gene3D" id="2.20.25.590">
    <property type="match status" value="1"/>
</dbReference>
<organism evidence="5 6">
    <name type="scientific">Struthio camelus australis</name>
    <dbReference type="NCBI Taxonomy" id="441894"/>
    <lineage>
        <taxon>Eukaryota</taxon>
        <taxon>Metazoa</taxon>
        <taxon>Chordata</taxon>
        <taxon>Craniata</taxon>
        <taxon>Vertebrata</taxon>
        <taxon>Euteleostomi</taxon>
        <taxon>Archelosauria</taxon>
        <taxon>Archosauria</taxon>
        <taxon>Dinosauria</taxon>
        <taxon>Saurischia</taxon>
        <taxon>Theropoda</taxon>
        <taxon>Coelurosauria</taxon>
        <taxon>Aves</taxon>
        <taxon>Palaeognathae</taxon>
        <taxon>Struthioniformes</taxon>
        <taxon>Struthionidae</taxon>
        <taxon>Struthio</taxon>
    </lineage>
</organism>
<feature type="non-terminal residue" evidence="5">
    <location>
        <position position="1"/>
    </location>
</feature>
<evidence type="ECO:0000256" key="1">
    <source>
        <dbReference type="ARBA" id="ARBA00004613"/>
    </source>
</evidence>
<dbReference type="Gene3D" id="2.10.70.10">
    <property type="entry name" value="Complement Module, domain 1"/>
    <property type="match status" value="1"/>
</dbReference>
<evidence type="ECO:0000256" key="3">
    <source>
        <dbReference type="ARBA" id="ARBA00022525"/>
    </source>
</evidence>
<dbReference type="PANTHER" id="PTHR10500:SF7">
    <property type="entry name" value="BETA-MICROSEMINOPROTEIN"/>
    <property type="match status" value="1"/>
</dbReference>
<keyword evidence="4" id="KW-1015">Disulfide bond</keyword>
<protein>
    <submittedName>
        <fullName evidence="5">Beta-microseminoprotein</fullName>
    </submittedName>
</protein>
<dbReference type="EMBL" id="KL206495">
    <property type="protein sequence ID" value="KFV82845.1"/>
    <property type="molecule type" value="Genomic_DNA"/>
</dbReference>
<comment type="subcellular location">
    <subcellularLocation>
        <location evidence="1">Secreted</location>
    </subcellularLocation>
</comment>
<keyword evidence="3" id="KW-0964">Secreted</keyword>
<proteinExistence type="inferred from homology"/>
<keyword evidence="6" id="KW-1185">Reference proteome</keyword>
<evidence type="ECO:0000313" key="6">
    <source>
        <dbReference type="Proteomes" id="UP000053584"/>
    </source>
</evidence>
<evidence type="ECO:0000256" key="4">
    <source>
        <dbReference type="ARBA" id="ARBA00023157"/>
    </source>
</evidence>
<dbReference type="InterPro" id="IPR008735">
    <property type="entry name" value="PSP94"/>
</dbReference>